<dbReference type="Pfam" id="PF16313">
    <property type="entry name" value="DUF4953"/>
    <property type="match status" value="1"/>
</dbReference>
<dbReference type="PANTHER" id="PTHR38478:SF1">
    <property type="entry name" value="ZINC DEPENDENT METALLOPROTEASE DOMAIN LIPOPROTEIN"/>
    <property type="match status" value="1"/>
</dbReference>
<organism evidence="2 3">
    <name type="scientific">Bradymonas sediminis</name>
    <dbReference type="NCBI Taxonomy" id="1548548"/>
    <lineage>
        <taxon>Bacteria</taxon>
        <taxon>Deltaproteobacteria</taxon>
        <taxon>Bradymonadales</taxon>
        <taxon>Bradymonadaceae</taxon>
        <taxon>Bradymonas</taxon>
    </lineage>
</organism>
<dbReference type="RefSeq" id="WP_111331927.1">
    <property type="nucleotide sequence ID" value="NZ_CP030032.1"/>
</dbReference>
<keyword evidence="3" id="KW-1185">Reference proteome</keyword>
<dbReference type="SUPFAM" id="SSF55486">
    <property type="entry name" value="Metalloproteases ('zincins'), catalytic domain"/>
    <property type="match status" value="1"/>
</dbReference>
<proteinExistence type="predicted"/>
<reference evidence="2 3" key="1">
    <citation type="submission" date="2018-06" db="EMBL/GenBank/DDBJ databases">
        <title>Lujinxingia sediminis gen. nov. sp. nov., a new facultative anaerobic member of the class Deltaproteobacteria, and proposal of Lujinxingaceae fam. nov.</title>
        <authorList>
            <person name="Guo L.-Y."/>
            <person name="Li C.-M."/>
            <person name="Wang S."/>
            <person name="Du Z.-J."/>
        </authorList>
    </citation>
    <scope>NUCLEOTIDE SEQUENCE [LARGE SCALE GENOMIC DNA]</scope>
    <source>
        <strain evidence="2 3">FA350</strain>
    </source>
</reference>
<evidence type="ECO:0000259" key="1">
    <source>
        <dbReference type="Pfam" id="PF16313"/>
    </source>
</evidence>
<accession>A0A2Z4FH61</accession>
<dbReference type="Proteomes" id="UP000249799">
    <property type="component" value="Chromosome"/>
</dbReference>
<dbReference type="KEGG" id="bsed:DN745_02680"/>
<dbReference type="InterPro" id="IPR032534">
    <property type="entry name" value="EcxA_zinc-bd"/>
</dbReference>
<feature type="domain" description="EcxA zinc-binding" evidence="1">
    <location>
        <begin position="662"/>
        <end position="683"/>
    </location>
</feature>
<dbReference type="EMBL" id="CP030032">
    <property type="protein sequence ID" value="AWV88303.1"/>
    <property type="molecule type" value="Genomic_DNA"/>
</dbReference>
<dbReference type="OrthoDB" id="5475888at2"/>
<name>A0A2Z4FH61_9DELT</name>
<sequence>MMKNTRKLAYFGVPLLLALAISAGCAQDVGDIDRTQPNAIKKTDLEGRWHYQRTVVDVPASDGFTFVGNTDHSGMKEIKWEIQENFLYGRRQTELIEGADNKAEEGEDYRGEAIAVYRIRSHFDIQRQYNPSTGEQTNVIVENSSDRPWYEREYMRVDWSQNLVTNYQLDFEAEATEPVPYYVQEEFDPVTGELVPNPDAPVFDYEKKGNKDELAYFDITNRIFARAGTFYYPGYGVIPLCWLRGAEFMECGAGEYTIRNSFKRIDPDHQYVPQPYKGKETEVFGYFTTERDVYTDKNGIREQNKKRYLNRHNLWVNWYDEDGNLIPVAERELRPIVYFVNRDMPDDIKPMTRTVADQWNKVFNDAVREAGYPLKADERTFILCENNPVREGDPAACGAPGHSPRIGDIRYSFMAYIPKFMDYGLLGLGPSNNDPETGEIISGMAYVYHWNNSAAERTAEMVQLLNGNINPQEYIDGVNLEEWVRQVNDPSSAPARTFDISPDESFVKNIAARNRGDLMPITEEELRIQEEQGFDAFITPRIDAMFHRGQLNGQRSAAKGKLAGLAGTYIEDLLINDEILLATGHQPGAPVTDQDLAAASVVRGGFAKHEMNRAKIREHFAEQRNMYLPEMTDDALMGLAKELQDAAPEEVYDIIRTSIYTSVFAHEVGHSLGLMHNFAGSEDAVNYFDDYWKIRDDGNVGPRMIDPITQDEIDQKIYNYAYSSIMDYAGRYTIDGLGVAKYDRAAILYGYAGKIEVFKDRGNVRAKTFEDWFESRADILSFGGFGPSAYHYTKFYEEMGPKLYEESNRMVVDVADLKTNSLGQPDWSTAVVDGVEYSRVPYVYCSHTSLNISDSCLTRDYGADSYERMKNMIDDLNTWYISRAFPRGSVGRSSWGYVAGNYGRIYGRLKSWNDVYGLYAEILPTIYQASIVEDFLTRPGTGWGGKTWAIKNAFNYLLQTILMPNAGQFEELEMADGTTLLTGAQRYVTKELDITQGRYYSSAWRGGARECGYFWWECFHHIGYYLDKIMAIEALTDTETNFVARSTPEDIREWEVGYANTFPNEILELNSAIMAQKWDKFAPYLDGDNVMFPDYTDPALPVHAKPVDPFATFTIQLYWQVLGQARFPDAYSRNFLDESRIFLVGTGSAPDIDPSRLVTLKDPWTGYTYGAGKMEHGSAQDGSGEAMINRANLLLSRSSMCDNTSSTPTTVDDCVPGLDSGQVIKATQGLKDYIELIKVVADLSPKMSYGNPYAP</sequence>
<gene>
    <name evidence="2" type="ORF">DN745_02680</name>
</gene>
<dbReference type="PANTHER" id="PTHR38478">
    <property type="entry name" value="PEPTIDASE M1A AND M12B"/>
    <property type="match status" value="1"/>
</dbReference>
<evidence type="ECO:0000313" key="2">
    <source>
        <dbReference type="EMBL" id="AWV88303.1"/>
    </source>
</evidence>
<dbReference type="AlphaFoldDB" id="A0A2Z4FH61"/>
<dbReference type="PROSITE" id="PS51257">
    <property type="entry name" value="PROKAR_LIPOPROTEIN"/>
    <property type="match status" value="1"/>
</dbReference>
<protein>
    <recommendedName>
        <fullName evidence="1">EcxA zinc-binding domain-containing protein</fullName>
    </recommendedName>
</protein>
<evidence type="ECO:0000313" key="3">
    <source>
        <dbReference type="Proteomes" id="UP000249799"/>
    </source>
</evidence>